<organism evidence="5 6">
    <name type="scientific">Halobellus clavatus</name>
    <dbReference type="NCBI Taxonomy" id="660517"/>
    <lineage>
        <taxon>Archaea</taxon>
        <taxon>Methanobacteriati</taxon>
        <taxon>Methanobacteriota</taxon>
        <taxon>Stenosarchaea group</taxon>
        <taxon>Halobacteria</taxon>
        <taxon>Halobacteriales</taxon>
        <taxon>Haloferacaceae</taxon>
        <taxon>Halobellus</taxon>
    </lineage>
</organism>
<evidence type="ECO:0000256" key="3">
    <source>
        <dbReference type="ARBA" id="ARBA00023002"/>
    </source>
</evidence>
<keyword evidence="6" id="KW-1185">Reference proteome</keyword>
<keyword evidence="2" id="KW-0288">FMN</keyword>
<evidence type="ECO:0000256" key="2">
    <source>
        <dbReference type="ARBA" id="ARBA00022643"/>
    </source>
</evidence>
<accession>A0A1H3GMV9</accession>
<dbReference type="GO" id="GO:0004368">
    <property type="term" value="F:glycerol-3-phosphate dehydrogenase (quinone) activity"/>
    <property type="evidence" value="ECO:0007669"/>
    <property type="project" value="InterPro"/>
</dbReference>
<dbReference type="InterPro" id="IPR009158">
    <property type="entry name" value="G3P_DH_GlpB_su"/>
</dbReference>
<sequence>MEATPSPTGGTSVAIDSDVLVIGGGIAGLTATLAAARAGADVRLVSYKQSTLRNASGLIDILGYLPDSDGPVVDPYAAIPDLPSEHPYRIVGTDTVEEAMALFDDAAANYRGGHTDANALLPTHGGTIKPTARYPASASAGLASDERDVLLVGFEAMTDFDAPRAASHLAAADVPFEVRGVTIRFPGDLRADAKVTRYAKLLDTDGTVTVRGRDRPVREALAERVNPHLEGEERVGFPAVLGDDAAGAVREALAERLGAAVFEVPMGPPSLPGLRLEDALFDALDAAGARFETGNPVVGFDGDGEIEQVYVEKNGAEIPYAADEYVLATGGLVGKGIESERDEVYEPIFGCHIAQPDDRYAWSEHDAFGDHEFARFGVQADAELRPTDAADDVAYENLRAAGSVLGGYDFAAEKSGSGVSIATGYAAGRSAAARVR</sequence>
<dbReference type="Gene3D" id="3.50.50.60">
    <property type="entry name" value="FAD/NAD(P)-binding domain"/>
    <property type="match status" value="2"/>
</dbReference>
<dbReference type="Proteomes" id="UP000199170">
    <property type="component" value="Unassembled WGS sequence"/>
</dbReference>
<dbReference type="Pfam" id="PF00890">
    <property type="entry name" value="FAD_binding_2"/>
    <property type="match status" value="1"/>
</dbReference>
<dbReference type="PANTHER" id="PTHR43400">
    <property type="entry name" value="FUMARATE REDUCTASE"/>
    <property type="match status" value="1"/>
</dbReference>
<dbReference type="PIRSF" id="PIRSF000141">
    <property type="entry name" value="Anaerobic_G3P_dh"/>
    <property type="match status" value="1"/>
</dbReference>
<evidence type="ECO:0000259" key="4">
    <source>
        <dbReference type="Pfam" id="PF00890"/>
    </source>
</evidence>
<dbReference type="NCBIfam" id="NF003722">
    <property type="entry name" value="PRK05329.1-5"/>
    <property type="match status" value="1"/>
</dbReference>
<dbReference type="SUPFAM" id="SSF51905">
    <property type="entry name" value="FAD/NAD(P)-binding domain"/>
    <property type="match status" value="1"/>
</dbReference>
<name>A0A1H3GMV9_9EURY</name>
<dbReference type="STRING" id="660517.SAMN04487946_105273"/>
<proteinExistence type="predicted"/>
<dbReference type="EMBL" id="FNPB01000005">
    <property type="protein sequence ID" value="SDY04672.1"/>
    <property type="molecule type" value="Genomic_DNA"/>
</dbReference>
<dbReference type="PANTHER" id="PTHR43400:SF11">
    <property type="entry name" value="ANAEROBIC GLYCEROL-3-PHOSPHATE DEHYDROGENASE SUBUNIT B"/>
    <property type="match status" value="1"/>
</dbReference>
<dbReference type="NCBIfam" id="TIGR03378">
    <property type="entry name" value="glycerol3P_GlpB"/>
    <property type="match status" value="1"/>
</dbReference>
<dbReference type="InterPro" id="IPR036188">
    <property type="entry name" value="FAD/NAD-bd_sf"/>
</dbReference>
<dbReference type="AlphaFoldDB" id="A0A1H3GMV9"/>
<evidence type="ECO:0000256" key="1">
    <source>
        <dbReference type="ARBA" id="ARBA00022630"/>
    </source>
</evidence>
<dbReference type="InterPro" id="IPR050315">
    <property type="entry name" value="FAD-oxidoreductase_2"/>
</dbReference>
<gene>
    <name evidence="5" type="ORF">SAMN04487946_105273</name>
</gene>
<reference evidence="6" key="1">
    <citation type="submission" date="2016-10" db="EMBL/GenBank/DDBJ databases">
        <authorList>
            <person name="Varghese N."/>
            <person name="Submissions S."/>
        </authorList>
    </citation>
    <scope>NUCLEOTIDE SEQUENCE [LARGE SCALE GENOMIC DNA]</scope>
    <source>
        <strain evidence="6">CGMCC 1.10118</strain>
    </source>
</reference>
<feature type="domain" description="FAD-dependent oxidoreductase 2 FAD-binding" evidence="4">
    <location>
        <begin position="18"/>
        <end position="419"/>
    </location>
</feature>
<evidence type="ECO:0000313" key="5">
    <source>
        <dbReference type="EMBL" id="SDY04672.1"/>
    </source>
</evidence>
<dbReference type="InterPro" id="IPR003953">
    <property type="entry name" value="FAD-dep_OxRdtase_2_FAD-bd"/>
</dbReference>
<evidence type="ECO:0000313" key="6">
    <source>
        <dbReference type="Proteomes" id="UP000199170"/>
    </source>
</evidence>
<dbReference type="GO" id="GO:0009331">
    <property type="term" value="C:glycerol-3-phosphate dehydrogenase (FAD) complex"/>
    <property type="evidence" value="ECO:0007669"/>
    <property type="project" value="InterPro"/>
</dbReference>
<keyword evidence="1" id="KW-0285">Flavoprotein</keyword>
<keyword evidence="3" id="KW-0560">Oxidoreductase</keyword>
<protein>
    <submittedName>
        <fullName evidence="5">Glycerol-3-phosphate dehydrogenase subunit B</fullName>
    </submittedName>
</protein>